<evidence type="ECO:0000313" key="3">
    <source>
        <dbReference type="EMBL" id="EDO05490.1"/>
    </source>
</evidence>
<feature type="region of interest" description="Disordered" evidence="1">
    <location>
        <begin position="170"/>
        <end position="194"/>
    </location>
</feature>
<sequence>MDSIQMKNIGGKFTLLVGLVKISDEYLFGDDTGEDITIIKDRIMHNVLNVNNYIKSLCEYYDREADASKEATPSAGDVSRLAQNTAMNLERYVSRDEFFVYSVSVALNPRIKNLADFKKESGEGDGVCTITVKLPYDKQRQSFYIRLMLKLVSKNSLVLKLNPEGETADFTERDSKFASSPEPRDTEAPPDYFDDDIKTGTQGDTGQQFVRAGMNSFSSYSFFNQSSMILTKYVNSQVVLREDDRVMGERLLREKEKKRREMQSRKK</sequence>
<protein>
    <submittedName>
        <fullName evidence="3">Uncharacterized protein</fullName>
    </submittedName>
</protein>
<dbReference type="GeneID" id="5477274"/>
<reference evidence="4" key="5">
    <citation type="journal article" date="2021" name="Int. J. Parasitol.">
        <title>Comparative analysis of gene expression between Babesia bovis blood stages and kinetes allowed by improved genome annotation.</title>
        <authorList>
            <person name="Ueti M.W."/>
            <person name="Johnson W.C."/>
            <person name="Kappmeyer L.S."/>
            <person name="Herndon D.R."/>
            <person name="Mousel M.R."/>
            <person name="Reif K.E."/>
            <person name="Taus N.S."/>
            <person name="Ifeonu O.O."/>
            <person name="Silva J.C."/>
            <person name="Suarez C.E."/>
            <person name="Brayton K.A."/>
        </authorList>
    </citation>
    <scope>NUCLEOTIDE SEQUENCE [LARGE SCALE GENOMIC DNA]</scope>
</reference>
<dbReference type="eggNOG" id="ENOG502QXDQ">
    <property type="taxonomic scope" value="Eukaryota"/>
</dbReference>
<dbReference type="EMBL" id="AAXT01000005">
    <property type="protein sequence ID" value="EDO05490.1"/>
    <property type="molecule type" value="Genomic_DNA"/>
</dbReference>
<evidence type="ECO:0000256" key="1">
    <source>
        <dbReference type="SAM" id="MobiDB-lite"/>
    </source>
</evidence>
<dbReference type="AlphaFoldDB" id="A7AWR2"/>
<reference evidence="4" key="4">
    <citation type="journal article" date="2020" name="Data Brief">
        <title>Transcriptome dataset of Babesia bovis life stages within vertebrate and invertebrate hosts.</title>
        <authorList>
            <person name="Ueti M.W."/>
            <person name="Johnson W.C."/>
            <person name="Kappmeyer L.S."/>
            <person name="Herndon D.R."/>
            <person name="Mousel M.R."/>
            <person name="Reif K.E."/>
            <person name="Taus N.S."/>
            <person name="Ifeonu O.O."/>
            <person name="Silva J.C."/>
            <person name="Suarez C.E."/>
            <person name="Brayton K.A."/>
        </authorList>
    </citation>
    <scope>NUCLEOTIDE SEQUENCE [LARGE SCALE GENOMIC DNA]</scope>
</reference>
<dbReference type="KEGG" id="bbo:BBOV_I004090"/>
<reference evidence="2" key="3">
    <citation type="journal article" date="2014" name="BMC Genomics">
        <title>The Babesia bovis gene and promoter model: an update from full-length EST analysis.</title>
        <authorList>
            <person name="Yamagishi J."/>
            <person name="Wakaguri H."/>
            <person name="Yokoyama N."/>
            <person name="Yamashita R."/>
            <person name="Suzuki Y."/>
            <person name="Xuan X."/>
            <person name="Igarashi I."/>
        </authorList>
    </citation>
    <scope>NUCLEOTIDE SEQUENCE</scope>
    <source>
        <strain evidence="2">Texas</strain>
    </source>
</reference>
<reference evidence="3" key="2">
    <citation type="submission" date="2007-08" db="EMBL/GenBank/DDBJ databases">
        <authorList>
            <person name="Nene V."/>
        </authorList>
    </citation>
    <scope>NUCLEOTIDE SEQUENCE</scope>
    <source>
        <strain evidence="3">T2Bo</strain>
    </source>
</reference>
<feature type="compositionally biased region" description="Basic and acidic residues" evidence="1">
    <location>
        <begin position="170"/>
        <end position="187"/>
    </location>
</feature>
<organism evidence="3 4">
    <name type="scientific">Babesia bovis</name>
    <dbReference type="NCBI Taxonomy" id="5865"/>
    <lineage>
        <taxon>Eukaryota</taxon>
        <taxon>Sar</taxon>
        <taxon>Alveolata</taxon>
        <taxon>Apicomplexa</taxon>
        <taxon>Aconoidasida</taxon>
        <taxon>Piroplasmida</taxon>
        <taxon>Babesiidae</taxon>
        <taxon>Babesia</taxon>
    </lineage>
</organism>
<dbReference type="VEuPathDB" id="PiroplasmaDB:BBOV_I004090"/>
<accession>A7AWR2</accession>
<dbReference type="RefSeq" id="XP_001609058.1">
    <property type="nucleotide sequence ID" value="XM_001609008.1"/>
</dbReference>
<name>A7AWR2_BABBO</name>
<evidence type="ECO:0000313" key="2">
    <source>
        <dbReference type="EMBL" id="BAN64756.1"/>
    </source>
</evidence>
<reference evidence="3 4" key="1">
    <citation type="journal article" date="2007" name="PLoS Pathog.">
        <title>Genome sequence of Babesia bovis and comparative analysis of apicomplexan hemoprotozoa.</title>
        <authorList>
            <person name="Brayton K.A."/>
            <person name="Lau A.O.T."/>
            <person name="Herndon D.R."/>
            <person name="Hannick L."/>
            <person name="Kappmeyer L.S."/>
            <person name="Berens S.J."/>
            <person name="Bidwell S.L."/>
            <person name="Brown W.C."/>
            <person name="Crabtree J."/>
            <person name="Fadrosh D."/>
            <person name="Feldblum T."/>
            <person name="Forberger H.A."/>
            <person name="Haas B.J."/>
            <person name="Howell J.M."/>
            <person name="Khouri H."/>
            <person name="Koo H."/>
            <person name="Mann D.J."/>
            <person name="Norimine J."/>
            <person name="Paulsen I.T."/>
            <person name="Radune D."/>
            <person name="Ren Q."/>
            <person name="Smith R.K. Jr."/>
            <person name="Suarez C.E."/>
            <person name="White O."/>
            <person name="Wortman J.R."/>
            <person name="Knowles D.P. Jr."/>
            <person name="McElwain T.F."/>
            <person name="Nene V.M."/>
        </authorList>
    </citation>
    <scope>NUCLEOTIDE SEQUENCE [LARGE SCALE GENOMIC DNA]</scope>
    <source>
        <strain evidence="3">T2Bo</strain>
    </source>
</reference>
<dbReference type="Proteomes" id="UP000002173">
    <property type="component" value="Unassembled WGS sequence"/>
</dbReference>
<gene>
    <name evidence="2 3" type="ORF">BBOV_I004090</name>
</gene>
<keyword evidence="4" id="KW-1185">Reference proteome</keyword>
<dbReference type="EMBL" id="AK440962">
    <property type="protein sequence ID" value="BAN64756.1"/>
    <property type="molecule type" value="mRNA"/>
</dbReference>
<proteinExistence type="evidence at transcript level"/>
<dbReference type="OMA" id="PIPKYFD"/>
<evidence type="ECO:0000313" key="4">
    <source>
        <dbReference type="Proteomes" id="UP000002173"/>
    </source>
</evidence>